<dbReference type="AlphaFoldDB" id="A0A7T8G5B8"/>
<keyword evidence="2" id="KW-0687">Ribonucleoprotein</keyword>
<keyword evidence="1" id="KW-1133">Transmembrane helix</keyword>
<dbReference type="GO" id="GO:0005840">
    <property type="term" value="C:ribosome"/>
    <property type="evidence" value="ECO:0007669"/>
    <property type="project" value="UniProtKB-KW"/>
</dbReference>
<keyword evidence="1" id="KW-0472">Membrane</keyword>
<keyword evidence="1" id="KW-0812">Transmembrane</keyword>
<dbReference type="RefSeq" id="YP_010147337.1">
    <property type="nucleotide sequence ID" value="NC_057079.1"/>
</dbReference>
<organism evidence="2">
    <name type="scientific">Thuricola similis</name>
    <dbReference type="NCBI Taxonomy" id="2784598"/>
    <lineage>
        <taxon>Eukaryota</taxon>
        <taxon>Sar</taxon>
        <taxon>Alveolata</taxon>
        <taxon>Ciliophora</taxon>
        <taxon>Intramacronucleata</taxon>
        <taxon>Oligohymenophorea</taxon>
        <taxon>Peritrichia</taxon>
        <taxon>Sessilida</taxon>
        <taxon>Vaginicolidae</taxon>
        <taxon>Thuricola</taxon>
    </lineage>
</organism>
<protein>
    <submittedName>
        <fullName evidence="2">30S ribosomal protein S3</fullName>
    </submittedName>
</protein>
<evidence type="ECO:0000256" key="1">
    <source>
        <dbReference type="SAM" id="Phobius"/>
    </source>
</evidence>
<gene>
    <name evidence="2" type="primary">rpS3</name>
    <name evidence="2" type="ORF">TSIM_40</name>
</gene>
<keyword evidence="2" id="KW-0689">Ribosomal protein</keyword>
<feature type="transmembrane region" description="Helical" evidence="1">
    <location>
        <begin position="169"/>
        <end position="187"/>
    </location>
</feature>
<keyword evidence="2" id="KW-0496">Mitochondrion</keyword>
<feature type="transmembrane region" description="Helical" evidence="1">
    <location>
        <begin position="137"/>
        <end position="157"/>
    </location>
</feature>
<sequence length="252" mass="30766">MILKKYILFNLTQLICNLQLPKNYYSYNLICLKNIYTSNTTNYVKFPIIEYQKNLKLNNALRWLNFKRLYLNKNKNLLNFFSVYHLQNYFTTILQYNFCFRATNLMSIIKRYYKLIRKKIRWTKMPRKLQFIYPQDVYSLFFCAFMVKDIFLIQTWIKKQFERKSIKLYKPLIYTIWFLIKIFGWQYRKYNRLKGIFLTFKGKLVKGGSRKKVMNFNFGKLKSSSKKNKFISTSFVLRTISGSVSCRLYLTF</sequence>
<dbReference type="EMBL" id="MW221262">
    <property type="protein sequence ID" value="QQP22148.1"/>
    <property type="molecule type" value="Genomic_DNA"/>
</dbReference>
<dbReference type="GeneID" id="67145433"/>
<proteinExistence type="predicted"/>
<reference evidence="2" key="1">
    <citation type="submission" date="2020-11" db="EMBL/GenBank/DDBJ databases">
        <title>Combining integrative taxonomy and mitogenome sequencing of Thuricola similis Bock, 1963 (Peritrichia, Vaginicolidae) provides a full redescription of this poorly known ciliate and new insights into the evolutionary relationships among Oligohymenophorea subclasses.</title>
        <authorList>
            <person name="Liao W."/>
            <person name="Campello-Nunes P.H."/>
            <person name="Gammuto L."/>
            <person name="Viana T.A."/>
            <person name="de Oliveira Marchesini R."/>
            <person name="da Silva Pavia T."/>
            <person name="da Silva-Neto I.D."/>
            <person name="Modeo L."/>
            <person name="Petroni G."/>
        </authorList>
    </citation>
    <scope>NUCLEOTIDE SEQUENCE</scope>
    <source>
        <strain evidence="2">CUIT</strain>
    </source>
</reference>
<accession>A0A7T8G5B8</accession>
<evidence type="ECO:0000313" key="2">
    <source>
        <dbReference type="EMBL" id="QQP22148.1"/>
    </source>
</evidence>
<geneLocation type="mitochondrion" evidence="2"/>
<name>A0A7T8G5B8_9CILI</name>